<protein>
    <recommendedName>
        <fullName evidence="4">Calcineurin-like phosphoesterase domain-containing protein</fullName>
    </recommendedName>
</protein>
<comment type="caution">
    <text evidence="5">The sequence shown here is derived from an EMBL/GenBank/DDBJ whole genome shotgun (WGS) entry which is preliminary data.</text>
</comment>
<dbReference type="InterPro" id="IPR029052">
    <property type="entry name" value="Metallo-depent_PP-like"/>
</dbReference>
<keyword evidence="6" id="KW-1185">Reference proteome</keyword>
<gene>
    <name evidence="5" type="ORF">DAMNIGENAA_33710</name>
</gene>
<keyword evidence="3" id="KW-0812">Transmembrane</keyword>
<keyword evidence="2" id="KW-0378">Hydrolase</keyword>
<keyword evidence="3" id="KW-1133">Transmembrane helix</keyword>
<dbReference type="InterPro" id="IPR032690">
    <property type="entry name" value="CarS"/>
</dbReference>
<feature type="domain" description="Calcineurin-like phosphoesterase" evidence="4">
    <location>
        <begin position="241"/>
        <end position="401"/>
    </location>
</feature>
<keyword evidence="1" id="KW-0479">Metal-binding</keyword>
<proteinExistence type="predicted"/>
<organism evidence="5 6">
    <name type="scientific">Desulforhabdus amnigena</name>
    <dbReference type="NCBI Taxonomy" id="40218"/>
    <lineage>
        <taxon>Bacteria</taxon>
        <taxon>Pseudomonadati</taxon>
        <taxon>Thermodesulfobacteriota</taxon>
        <taxon>Syntrophobacteria</taxon>
        <taxon>Syntrophobacterales</taxon>
        <taxon>Syntrophobacteraceae</taxon>
        <taxon>Desulforhabdus</taxon>
    </lineage>
</organism>
<feature type="transmembrane region" description="Helical" evidence="3">
    <location>
        <begin position="97"/>
        <end position="121"/>
    </location>
</feature>
<feature type="transmembrane region" description="Helical" evidence="3">
    <location>
        <begin position="60"/>
        <end position="85"/>
    </location>
</feature>
<evidence type="ECO:0000313" key="5">
    <source>
        <dbReference type="EMBL" id="GLI35938.1"/>
    </source>
</evidence>
<dbReference type="InterPro" id="IPR004843">
    <property type="entry name" value="Calcineurin-like_PHP"/>
</dbReference>
<dbReference type="EMBL" id="BSDR01000001">
    <property type="protein sequence ID" value="GLI35938.1"/>
    <property type="molecule type" value="Genomic_DNA"/>
</dbReference>
<accession>A0A9W6L8P4</accession>
<dbReference type="InterPro" id="IPR051158">
    <property type="entry name" value="Metallophosphoesterase_sf"/>
</dbReference>
<dbReference type="PANTHER" id="PTHR31302:SF31">
    <property type="entry name" value="PHOSPHODIESTERASE YAEI"/>
    <property type="match status" value="1"/>
</dbReference>
<dbReference type="GO" id="GO:0008758">
    <property type="term" value="F:UDP-2,3-diacylglucosamine hydrolase activity"/>
    <property type="evidence" value="ECO:0007669"/>
    <property type="project" value="TreeGrafter"/>
</dbReference>
<evidence type="ECO:0000256" key="1">
    <source>
        <dbReference type="ARBA" id="ARBA00022723"/>
    </source>
</evidence>
<dbReference type="Gene3D" id="3.60.21.10">
    <property type="match status" value="1"/>
</dbReference>
<dbReference type="AlphaFoldDB" id="A0A9W6L8P4"/>
<dbReference type="PANTHER" id="PTHR31302">
    <property type="entry name" value="TRANSMEMBRANE PROTEIN WITH METALLOPHOSPHOESTERASE DOMAIN-RELATED"/>
    <property type="match status" value="1"/>
</dbReference>
<feature type="transmembrane region" description="Helical" evidence="3">
    <location>
        <begin position="133"/>
        <end position="154"/>
    </location>
</feature>
<dbReference type="GO" id="GO:0046872">
    <property type="term" value="F:metal ion binding"/>
    <property type="evidence" value="ECO:0007669"/>
    <property type="project" value="UniProtKB-KW"/>
</dbReference>
<name>A0A9W6L8P4_9BACT</name>
<evidence type="ECO:0000259" key="4">
    <source>
        <dbReference type="Pfam" id="PF00149"/>
    </source>
</evidence>
<dbReference type="RefSeq" id="WP_281796055.1">
    <property type="nucleotide sequence ID" value="NZ_BSDR01000001.1"/>
</dbReference>
<evidence type="ECO:0000256" key="2">
    <source>
        <dbReference type="ARBA" id="ARBA00022801"/>
    </source>
</evidence>
<keyword evidence="3" id="KW-0472">Membrane</keyword>
<sequence length="465" mass="52188">MILFLKILFLIWSINLAPPLLAHFLHDKWNAPLDRGRTFGDGKPILGPHKTIRGVYSATLMGWMVGLIFGFPWYIGFLAGILSMGGDLLSSFIKRRLGMASGSIFAGLDQVFEGVFPFFVITPYFDLSAWETLLLLAFFCVGAYVGSLFFKAVLLDKPFPNYPRPVNSWVRLREFRSCQITSNPLHHFVNFEDSLYYHILMKTAFKALGIYEKGKRNALQIRKHEVTFSFPELPPSFDDYKILFFSDLHLDGLEGLTENLQVVLREVNADLCILGGDFRMETHGPFAEALSHLRRVIPEIRSRDGILGVLGNHDCVEIVGPLQKCGVCFLVNDALPIERNGDRIWIAGVDDPHYYKCHDLAQAFEDVPRGEFCIFVAHSNEVYKEAEAYGPKLYLCGHTHAGQIKLPYVGPVFTHSSAPRRFCEGSWKYGNMAGYTSCGVGVSGVPVRFACSGEVLVIRLKRSAA</sequence>
<dbReference type="Pfam" id="PF00149">
    <property type="entry name" value="Metallophos"/>
    <property type="match status" value="1"/>
</dbReference>
<evidence type="ECO:0000313" key="6">
    <source>
        <dbReference type="Proteomes" id="UP001144372"/>
    </source>
</evidence>
<reference evidence="5" key="1">
    <citation type="submission" date="2022-12" db="EMBL/GenBank/DDBJ databases">
        <title>Reference genome sequencing for broad-spectrum identification of bacterial and archaeal isolates by mass spectrometry.</title>
        <authorList>
            <person name="Sekiguchi Y."/>
            <person name="Tourlousse D.M."/>
        </authorList>
    </citation>
    <scope>NUCLEOTIDE SEQUENCE</scope>
    <source>
        <strain evidence="5">ASRB1</strain>
    </source>
</reference>
<dbReference type="SUPFAM" id="SSF56300">
    <property type="entry name" value="Metallo-dependent phosphatases"/>
    <property type="match status" value="1"/>
</dbReference>
<dbReference type="Pfam" id="PF01864">
    <property type="entry name" value="CarS-like"/>
    <property type="match status" value="1"/>
</dbReference>
<evidence type="ECO:0000256" key="3">
    <source>
        <dbReference type="SAM" id="Phobius"/>
    </source>
</evidence>
<dbReference type="GO" id="GO:0016020">
    <property type="term" value="C:membrane"/>
    <property type="evidence" value="ECO:0007669"/>
    <property type="project" value="GOC"/>
</dbReference>
<dbReference type="GO" id="GO:0009245">
    <property type="term" value="P:lipid A biosynthetic process"/>
    <property type="evidence" value="ECO:0007669"/>
    <property type="project" value="TreeGrafter"/>
</dbReference>
<dbReference type="Proteomes" id="UP001144372">
    <property type="component" value="Unassembled WGS sequence"/>
</dbReference>